<name>A0A6J1G134_CUCMO</name>
<evidence type="ECO:0000256" key="3">
    <source>
        <dbReference type="ARBA" id="ARBA00022692"/>
    </source>
</evidence>
<dbReference type="Proteomes" id="UP000504609">
    <property type="component" value="Unplaced"/>
</dbReference>
<comment type="subcellular location">
    <subcellularLocation>
        <location evidence="1">Membrane</location>
        <topology evidence="1">Multi-pass membrane protein</topology>
    </subcellularLocation>
</comment>
<dbReference type="Pfam" id="PF02544">
    <property type="entry name" value="Steroid_dh"/>
    <property type="match status" value="1"/>
</dbReference>
<gene>
    <name evidence="9" type="primary">LOC111449728</name>
</gene>
<feature type="transmembrane region" description="Helical" evidence="6">
    <location>
        <begin position="213"/>
        <end position="236"/>
    </location>
</feature>
<dbReference type="InterPro" id="IPR039357">
    <property type="entry name" value="SRD5A/TECR"/>
</dbReference>
<organism evidence="8 9">
    <name type="scientific">Cucurbita moschata</name>
    <name type="common">Winter crookneck squash</name>
    <name type="synonym">Cucurbita pepo var. moschata</name>
    <dbReference type="NCBI Taxonomy" id="3662"/>
    <lineage>
        <taxon>Eukaryota</taxon>
        <taxon>Viridiplantae</taxon>
        <taxon>Streptophyta</taxon>
        <taxon>Embryophyta</taxon>
        <taxon>Tracheophyta</taxon>
        <taxon>Spermatophyta</taxon>
        <taxon>Magnoliopsida</taxon>
        <taxon>eudicotyledons</taxon>
        <taxon>Gunneridae</taxon>
        <taxon>Pentapetalae</taxon>
        <taxon>rosids</taxon>
        <taxon>fabids</taxon>
        <taxon>Cucurbitales</taxon>
        <taxon>Cucurbitaceae</taxon>
        <taxon>Cucurbiteae</taxon>
        <taxon>Cucurbita</taxon>
    </lineage>
</organism>
<proteinExistence type="inferred from homology"/>
<keyword evidence="5 6" id="KW-0472">Membrane</keyword>
<evidence type="ECO:0000256" key="1">
    <source>
        <dbReference type="ARBA" id="ARBA00004141"/>
    </source>
</evidence>
<keyword evidence="4 6" id="KW-1133">Transmembrane helix</keyword>
<dbReference type="GO" id="GO:0006629">
    <property type="term" value="P:lipid metabolic process"/>
    <property type="evidence" value="ECO:0007669"/>
    <property type="project" value="InterPro"/>
</dbReference>
<accession>A0A6J1G134</accession>
<evidence type="ECO:0000256" key="4">
    <source>
        <dbReference type="ARBA" id="ARBA00022989"/>
    </source>
</evidence>
<evidence type="ECO:0000256" key="6">
    <source>
        <dbReference type="SAM" id="Phobius"/>
    </source>
</evidence>
<evidence type="ECO:0000256" key="5">
    <source>
        <dbReference type="ARBA" id="ARBA00023136"/>
    </source>
</evidence>
<feature type="transmembrane region" description="Helical" evidence="6">
    <location>
        <begin position="154"/>
        <end position="173"/>
    </location>
</feature>
<keyword evidence="3 6" id="KW-0812">Transmembrane</keyword>
<comment type="similarity">
    <text evidence="2">Belongs to the steroid 5-alpha reductase family.</text>
</comment>
<protein>
    <submittedName>
        <fullName evidence="9">3-oxo-5-alpha-steroid 4-dehydrogenase 1-like</fullName>
    </submittedName>
</protein>
<feature type="transmembrane region" description="Helical" evidence="6">
    <location>
        <begin position="64"/>
        <end position="85"/>
    </location>
</feature>
<dbReference type="PANTHER" id="PTHR10556">
    <property type="entry name" value="3-OXO-5-ALPHA-STEROID 4-DEHYDROGENASE"/>
    <property type="match status" value="1"/>
</dbReference>
<dbReference type="RefSeq" id="XP_022945516.1">
    <property type="nucleotide sequence ID" value="XM_023089748.1"/>
</dbReference>
<dbReference type="GeneID" id="111449728"/>
<dbReference type="InterPro" id="IPR001104">
    <property type="entry name" value="3-oxo-5_a-steroid_4-DH_C"/>
</dbReference>
<evidence type="ECO:0000256" key="2">
    <source>
        <dbReference type="ARBA" id="ARBA00007742"/>
    </source>
</evidence>
<dbReference type="GO" id="GO:0016627">
    <property type="term" value="F:oxidoreductase activity, acting on the CH-CH group of donors"/>
    <property type="evidence" value="ECO:0007669"/>
    <property type="project" value="InterPro"/>
</dbReference>
<dbReference type="PROSITE" id="PS50244">
    <property type="entry name" value="S5A_REDUCTASE"/>
    <property type="match status" value="1"/>
</dbReference>
<feature type="transmembrane region" description="Helical" evidence="6">
    <location>
        <begin position="120"/>
        <end position="142"/>
    </location>
</feature>
<dbReference type="FunFam" id="1.20.120.1630:FF:000017">
    <property type="entry name" value="3-oxo-5-alpha-steroid 4-dehydrogenase family protein"/>
    <property type="match status" value="1"/>
</dbReference>
<keyword evidence="8" id="KW-1185">Reference proteome</keyword>
<dbReference type="PANTHER" id="PTHR10556:SF35">
    <property type="entry name" value="3-OXO-5-ALPHA-STEROID 4-DEHYDROGENASE FAMILY PROTEIN"/>
    <property type="match status" value="1"/>
</dbReference>
<feature type="transmembrane region" description="Helical" evidence="6">
    <location>
        <begin position="15"/>
        <end position="33"/>
    </location>
</feature>
<dbReference type="GO" id="GO:0016020">
    <property type="term" value="C:membrane"/>
    <property type="evidence" value="ECO:0007669"/>
    <property type="project" value="UniProtKB-SubCell"/>
</dbReference>
<evidence type="ECO:0000313" key="8">
    <source>
        <dbReference type="Proteomes" id="UP000504609"/>
    </source>
</evidence>
<dbReference type="KEGG" id="cmos:111449728"/>
<dbReference type="Gene3D" id="1.20.120.1630">
    <property type="match status" value="1"/>
</dbReference>
<sequence>MDALSEFVFAPPPSLFLNVVTVVIPVVVAMLGLSEARGRHLQYSKFWNANSSPKSLEQFKLPSWLGMLLAYTPALLAGVVSLWFFPNEDRRTLLLKSALTLHFLKRDLEVLFVHKYSSKMVFDTAITISSSYFSSTALMIYTQHLSKALPEPSIDLKNIGIALFLIGIIGNFYHHFLLSKTRKQGETGYKIPQGGLFNTVICPHYLFEIIEYFGFAFISQTFFSLSFAFGTAFYLAGRSSATKRWYASKFEDFPNHIKALLPFVF</sequence>
<dbReference type="AlphaFoldDB" id="A0A6J1G134"/>
<evidence type="ECO:0000313" key="9">
    <source>
        <dbReference type="RefSeq" id="XP_022945516.1"/>
    </source>
</evidence>
<evidence type="ECO:0000259" key="7">
    <source>
        <dbReference type="Pfam" id="PF02544"/>
    </source>
</evidence>
<reference evidence="9" key="1">
    <citation type="submission" date="2025-08" db="UniProtKB">
        <authorList>
            <consortium name="RefSeq"/>
        </authorList>
    </citation>
    <scope>IDENTIFICATION</scope>
    <source>
        <tissue evidence="9">Young leaves</tissue>
    </source>
</reference>
<feature type="domain" description="3-oxo-5-alpha-steroid 4-dehydrogenase C-terminal" evidence="7">
    <location>
        <begin position="155"/>
        <end position="265"/>
    </location>
</feature>